<dbReference type="Proteomes" id="UP001497623">
    <property type="component" value="Unassembled WGS sequence"/>
</dbReference>
<organism evidence="3 4">
    <name type="scientific">Meganyctiphanes norvegica</name>
    <name type="common">Northern krill</name>
    <name type="synonym">Thysanopoda norvegica</name>
    <dbReference type="NCBI Taxonomy" id="48144"/>
    <lineage>
        <taxon>Eukaryota</taxon>
        <taxon>Metazoa</taxon>
        <taxon>Ecdysozoa</taxon>
        <taxon>Arthropoda</taxon>
        <taxon>Crustacea</taxon>
        <taxon>Multicrustacea</taxon>
        <taxon>Malacostraca</taxon>
        <taxon>Eumalacostraca</taxon>
        <taxon>Eucarida</taxon>
        <taxon>Euphausiacea</taxon>
        <taxon>Euphausiidae</taxon>
        <taxon>Meganyctiphanes</taxon>
    </lineage>
</organism>
<keyword evidence="2" id="KW-1133">Transmembrane helix</keyword>
<feature type="region of interest" description="Disordered" evidence="1">
    <location>
        <begin position="1"/>
        <end position="21"/>
    </location>
</feature>
<reference evidence="3 4" key="1">
    <citation type="submission" date="2024-05" db="EMBL/GenBank/DDBJ databases">
        <authorList>
            <person name="Wallberg A."/>
        </authorList>
    </citation>
    <scope>NUCLEOTIDE SEQUENCE [LARGE SCALE GENOMIC DNA]</scope>
</reference>
<feature type="transmembrane region" description="Helical" evidence="2">
    <location>
        <begin position="56"/>
        <end position="76"/>
    </location>
</feature>
<sequence>MYSAGYSENGRDYSENGRDYSENGRRRIVDTTWYNSEMPNKVSKRMNPHFSKEQKYMIVWLWLFGFLVMVIIIYVTSGPPIFRPVRPQLSPIQMMIPASFNANRTLAWWDGDETCACNATGCISHPDTPLDGTCSRRAWAAGFEQNVVSLTVQGSLQPYETLLKRTLENVTTLYPGFFVRLYTDPENNKEVLCPLLKKFQILHVCNIQRLPEPLGNISSLHAGLWNLAPMGDQQVKLLLVRDFGAEILEREVYAVQEWMKLNATLHVMRDHPLHNYEIVSGLFDIRSDLNILPQIKKPPSNKDTEVVSQNTNQLEVKVDSVTQGVETIEMWKYLANIRDEMFIQARENTEEGYDQAVLQVLLWPPLAHDVVGHDSYTCSRYLGSRPWPTRRKNNTFVGNFSYRSTDNNWKITNGLECPLECRPKLNPDWSTC</sequence>
<evidence type="ECO:0000256" key="1">
    <source>
        <dbReference type="SAM" id="MobiDB-lite"/>
    </source>
</evidence>
<accession>A0AAV2Q0Z7</accession>
<gene>
    <name evidence="3" type="ORF">MNOR_LOCUS5610</name>
</gene>
<proteinExistence type="predicted"/>
<keyword evidence="2" id="KW-0472">Membrane</keyword>
<dbReference type="EMBL" id="CAXKWB010002190">
    <property type="protein sequence ID" value="CAL4066363.1"/>
    <property type="molecule type" value="Genomic_DNA"/>
</dbReference>
<dbReference type="AlphaFoldDB" id="A0AAV2Q0Z7"/>
<evidence type="ECO:0000313" key="4">
    <source>
        <dbReference type="Proteomes" id="UP001497623"/>
    </source>
</evidence>
<evidence type="ECO:0000256" key="2">
    <source>
        <dbReference type="SAM" id="Phobius"/>
    </source>
</evidence>
<name>A0AAV2Q0Z7_MEGNR</name>
<feature type="compositionally biased region" description="Basic and acidic residues" evidence="1">
    <location>
        <begin position="9"/>
        <end position="21"/>
    </location>
</feature>
<keyword evidence="2" id="KW-0812">Transmembrane</keyword>
<evidence type="ECO:0000313" key="3">
    <source>
        <dbReference type="EMBL" id="CAL4066363.1"/>
    </source>
</evidence>
<keyword evidence="4" id="KW-1185">Reference proteome</keyword>
<protein>
    <submittedName>
        <fullName evidence="3">Uncharacterized protein</fullName>
    </submittedName>
</protein>
<comment type="caution">
    <text evidence="3">The sequence shown here is derived from an EMBL/GenBank/DDBJ whole genome shotgun (WGS) entry which is preliminary data.</text>
</comment>